<dbReference type="RefSeq" id="WP_093047473.1">
    <property type="nucleotide sequence ID" value="NZ_FOGT01000002.1"/>
</dbReference>
<dbReference type="AlphaFoldDB" id="A0A1H9QBX0"/>
<dbReference type="EMBL" id="FOGT01000002">
    <property type="protein sequence ID" value="SER57908.1"/>
    <property type="molecule type" value="Genomic_DNA"/>
</dbReference>
<proteinExistence type="predicted"/>
<dbReference type="Gene3D" id="2.40.260.10">
    <property type="entry name" value="Sortase"/>
    <property type="match status" value="1"/>
</dbReference>
<dbReference type="GO" id="GO:0016787">
    <property type="term" value="F:hydrolase activity"/>
    <property type="evidence" value="ECO:0007669"/>
    <property type="project" value="UniProtKB-KW"/>
</dbReference>
<evidence type="ECO:0000313" key="4">
    <source>
        <dbReference type="Proteomes" id="UP000198571"/>
    </source>
</evidence>
<evidence type="ECO:0000313" key="3">
    <source>
        <dbReference type="EMBL" id="SER57908.1"/>
    </source>
</evidence>
<sequence length="185" mass="20531">MINLLLKTTMVLALAFSGWFFYQWWSGTEGVVAIDAETDPPSQVKEGDLSAGDYVADLVIPGTGKKYLTYWGTEDESLDQGVGMHVSQWTTAPDQGGHTVLSGHRDTVFTEMGDLEIGDTMTVTYSGVEYTYEIEDIWITDAEDRTVIVEKEEPTLTLTTCYPFDFIGPAPDRYIMQGSLVETSE</sequence>
<dbReference type="Pfam" id="PF04203">
    <property type="entry name" value="Sortase"/>
    <property type="match status" value="1"/>
</dbReference>
<dbReference type="STRING" id="1601833.SAMN05518684_102138"/>
<evidence type="ECO:0000256" key="2">
    <source>
        <dbReference type="PIRSR" id="PIRSR605754-1"/>
    </source>
</evidence>
<feature type="active site" description="Proton donor/acceptor" evidence="2">
    <location>
        <position position="104"/>
    </location>
</feature>
<dbReference type="NCBIfam" id="NF033746">
    <property type="entry name" value="class_D_sortase"/>
    <property type="match status" value="1"/>
</dbReference>
<dbReference type="OrthoDB" id="165822at2"/>
<dbReference type="SUPFAM" id="SSF63817">
    <property type="entry name" value="Sortase"/>
    <property type="match status" value="1"/>
</dbReference>
<evidence type="ECO:0000256" key="1">
    <source>
        <dbReference type="ARBA" id="ARBA00022801"/>
    </source>
</evidence>
<dbReference type="InterPro" id="IPR053525">
    <property type="entry name" value="Sortase_D"/>
</dbReference>
<reference evidence="4" key="1">
    <citation type="submission" date="2016-10" db="EMBL/GenBank/DDBJ databases">
        <authorList>
            <person name="Varghese N."/>
            <person name="Submissions S."/>
        </authorList>
    </citation>
    <scope>NUCLEOTIDE SEQUENCE [LARGE SCALE GENOMIC DNA]</scope>
    <source>
        <strain evidence="4">S9</strain>
    </source>
</reference>
<organism evidence="3 4">
    <name type="scientific">Salipaludibacillus aurantiacus</name>
    <dbReference type="NCBI Taxonomy" id="1601833"/>
    <lineage>
        <taxon>Bacteria</taxon>
        <taxon>Bacillati</taxon>
        <taxon>Bacillota</taxon>
        <taxon>Bacilli</taxon>
        <taxon>Bacillales</taxon>
        <taxon>Bacillaceae</taxon>
    </lineage>
</organism>
<keyword evidence="4" id="KW-1185">Reference proteome</keyword>
<feature type="active site" description="Acyl-thioester intermediate" evidence="2">
    <location>
        <position position="161"/>
    </location>
</feature>
<gene>
    <name evidence="3" type="ORF">SAMN05518684_102138</name>
</gene>
<dbReference type="Proteomes" id="UP000198571">
    <property type="component" value="Unassembled WGS sequence"/>
</dbReference>
<dbReference type="InterPro" id="IPR005754">
    <property type="entry name" value="Sortase"/>
</dbReference>
<dbReference type="CDD" id="cd05828">
    <property type="entry name" value="Sortase_D_1"/>
    <property type="match status" value="1"/>
</dbReference>
<protein>
    <submittedName>
        <fullName evidence="3">Sortase A</fullName>
    </submittedName>
</protein>
<dbReference type="NCBIfam" id="TIGR01076">
    <property type="entry name" value="sortase_fam"/>
    <property type="match status" value="1"/>
</dbReference>
<dbReference type="InterPro" id="IPR023365">
    <property type="entry name" value="Sortase_dom-sf"/>
</dbReference>
<name>A0A1H9QBX0_9BACI</name>
<dbReference type="InterPro" id="IPR041999">
    <property type="entry name" value="Sortase_D_1"/>
</dbReference>
<accession>A0A1H9QBX0</accession>
<keyword evidence="1" id="KW-0378">Hydrolase</keyword>